<dbReference type="Proteomes" id="UP001237988">
    <property type="component" value="Segment"/>
</dbReference>
<sequence length="330" mass="38516">MQLEVLKSFANKRGIEKKHFMLNGQKEIAQWDHSFAVILAYLNLQVQLKQNELNAKNGIDPEPIDYHVTLTKGLSTVPTIDAINKYPYMKEIFNSMQKDQWRAIRRGKLFKEAFTFITEDHFKPIPGKKQLCDEEYIKEYSEQYFWVCYESFAGPDGRVMFTDNIRVAVSAMVRAELANYGWEFDYEEVIDVQINEDLIQALIQLFPNAAELAGDIAQFHWFNKGEKDPYRNSKAQHIANSNTIRVFEEAIDFHYSDAFREIDTSNAFDNTIPTDKEVEQAIRQYILERTIQYVISSEALRGNILSANDEEVIECANLIVDWYYQIKKHC</sequence>
<proteinExistence type="predicted"/>
<accession>A0AAF0LZR8</accession>
<reference evidence="1" key="1">
    <citation type="submission" date="2023-04" db="EMBL/GenBank/DDBJ databases">
        <title>Bacteriophage Phass-1 Discovered in the Human Gut Virome - the Founding Member of the Proposed New Family Phassviridae.</title>
        <authorList>
            <person name="Tikunov A.Y."/>
            <person name="Morozova V.V."/>
            <person name="Chechushkov A.V."/>
            <person name="Tikunova N.V."/>
        </authorList>
    </citation>
    <scope>NUCLEOTIDE SEQUENCE</scope>
</reference>
<evidence type="ECO:0000313" key="2">
    <source>
        <dbReference type="Proteomes" id="UP001237988"/>
    </source>
</evidence>
<organism evidence="1 2">
    <name type="scientific">Phage Phass-1</name>
    <dbReference type="NCBI Taxonomy" id="3043662"/>
    <lineage>
        <taxon>Viruses</taxon>
        <taxon>Duplodnaviria</taxon>
        <taxon>Heunggongvirae</taxon>
        <taxon>Uroviricota</taxon>
        <taxon>Caudoviricetes</taxon>
        <taxon>Caudoviricetes code 15 clade</taxon>
    </lineage>
</organism>
<protein>
    <submittedName>
        <fullName evidence="1">Uncharacterized protein</fullName>
    </submittedName>
</protein>
<name>A0AAF0LZR8_9CAUD</name>
<dbReference type="EMBL" id="OQ749652">
    <property type="protein sequence ID" value="WIC39664.1"/>
    <property type="molecule type" value="Genomic_DNA"/>
</dbReference>
<evidence type="ECO:0000313" key="1">
    <source>
        <dbReference type="EMBL" id="WIC39664.1"/>
    </source>
</evidence>